<feature type="domain" description="Anaphase-promoting complex subunit 4 long" evidence="8">
    <location>
        <begin position="384"/>
        <end position="582"/>
    </location>
</feature>
<feature type="compositionally biased region" description="Basic and acidic residues" evidence="6">
    <location>
        <begin position="197"/>
        <end position="219"/>
    </location>
</feature>
<dbReference type="InterPro" id="IPR024977">
    <property type="entry name" value="Apc4-like_WD40_dom"/>
</dbReference>
<keyword evidence="5" id="KW-0131">Cell cycle</keyword>
<dbReference type="PANTHER" id="PTHR13260">
    <property type="entry name" value="ANAPHASE PROMOTING COMPLEX SUBUNIT 4 APC4"/>
    <property type="match status" value="1"/>
</dbReference>
<dbReference type="InterPro" id="IPR024790">
    <property type="entry name" value="APC4_long_dom"/>
</dbReference>
<keyword evidence="10" id="KW-1185">Reference proteome</keyword>
<keyword evidence="2" id="KW-0132">Cell division</keyword>
<dbReference type="AlphaFoldDB" id="A0A6A5WC62"/>
<keyword evidence="4" id="KW-0833">Ubl conjugation pathway</keyword>
<sequence length="950" mass="106354">MKAPAIDHVLSRIALLPKIASSRGRATNLRLLLSPPAQNKTTHAVTSPAHSLVAMEEPPGNKLLQQAEKTMLRPIHPHLIAYCPTMDLIAVVTDEENLDVYRINGQRAFGLKRKSKAVSVDAICWEFNGQAIAVAWSDGFTDIVSAETGKIIHKDLPPPSLRDRVEGKESAVRISVIGWGLNFIDVEAVKKRTGVRGLDDSDRAEDGSKGKGEKEEEGPKLSLNDMTSENWDGLKDTTILEDFLQRQPDLQNLEATPNIPDQMTMQDMGAHLPKLPLIPLPPVTPFMRAQPDSGAFGSQAQVDAILHSQHMKDHNSVEMLIRCTDDGTVHPSIYDSLETVNIRLPKEWDVKSSKVVLHTSHPYSCSHGLLMKIETREQGTKLAFVPLTLDFIPLAGLYLHLIASTAAQLQNLLGYVQHSMQRIRTFWKHSQDLPRKFMMNISETLEEKGHGDLGENLYQVACSGHCPPLIKEWLVDELQEAGHKRWDNTVTTSTATLLALIHENLLPAIDRCAVAIARLRILSKFKESSWIFTGPLTNFDDLLTLLYNFRSLASAVLSYVNDEKRQFASFSKWLRYQIDFEATEPGSQSREEMEVRDPGVDINVVLQYIQYPLLKSDLAAYLNPESELDSEQKNEQASSYESTRHAIKLLKEGASYKAEALCMDHVLRQFGESCTKIFQQVSHWQESNTSMKYGVILEDADVGETKDMRMVYGPYNPLHLNSASTYTAVIPKQSPDASTTLRIHRLTHTPTITSFPKDLLEYASTVLVFPQGAEIHDVKFADDRALLVLISMLIKKDDADEKETRAFRILSLPYNNSVFDPPSDSPPNISFTDLPSSTHPSYLLPGGRSPPFPSRKVLSLTSTTLQQYTKHTFESRFEPLKLVTNGRKDVRVILVLGKDRKHYKIFDMEHNGKERDVAPNAEVGEEDWETDESGGVALTDLDDDIKMGGV</sequence>
<evidence type="ECO:0000259" key="8">
    <source>
        <dbReference type="Pfam" id="PF12896"/>
    </source>
</evidence>
<dbReference type="Pfam" id="PF12896">
    <property type="entry name" value="ANAPC4"/>
    <property type="match status" value="1"/>
</dbReference>
<dbReference type="GO" id="GO:0070979">
    <property type="term" value="P:protein K11-linked ubiquitination"/>
    <property type="evidence" value="ECO:0007669"/>
    <property type="project" value="TreeGrafter"/>
</dbReference>
<dbReference type="Pfam" id="PF12894">
    <property type="entry name" value="ANAPC4_WD40"/>
    <property type="match status" value="1"/>
</dbReference>
<evidence type="ECO:0000256" key="5">
    <source>
        <dbReference type="ARBA" id="ARBA00023306"/>
    </source>
</evidence>
<protein>
    <recommendedName>
        <fullName evidence="1">Anaphase-promoting complex subunit 4</fullName>
    </recommendedName>
</protein>
<organism evidence="9 10">
    <name type="scientific">Amniculicola lignicola CBS 123094</name>
    <dbReference type="NCBI Taxonomy" id="1392246"/>
    <lineage>
        <taxon>Eukaryota</taxon>
        <taxon>Fungi</taxon>
        <taxon>Dikarya</taxon>
        <taxon>Ascomycota</taxon>
        <taxon>Pezizomycotina</taxon>
        <taxon>Dothideomycetes</taxon>
        <taxon>Pleosporomycetidae</taxon>
        <taxon>Pleosporales</taxon>
        <taxon>Amniculicolaceae</taxon>
        <taxon>Amniculicola</taxon>
    </lineage>
</organism>
<feature type="region of interest" description="Disordered" evidence="6">
    <location>
        <begin position="194"/>
        <end position="229"/>
    </location>
</feature>
<reference evidence="9" key="1">
    <citation type="journal article" date="2020" name="Stud. Mycol.">
        <title>101 Dothideomycetes genomes: a test case for predicting lifestyles and emergence of pathogens.</title>
        <authorList>
            <person name="Haridas S."/>
            <person name="Albert R."/>
            <person name="Binder M."/>
            <person name="Bloem J."/>
            <person name="Labutti K."/>
            <person name="Salamov A."/>
            <person name="Andreopoulos B."/>
            <person name="Baker S."/>
            <person name="Barry K."/>
            <person name="Bills G."/>
            <person name="Bluhm B."/>
            <person name="Cannon C."/>
            <person name="Castanera R."/>
            <person name="Culley D."/>
            <person name="Daum C."/>
            <person name="Ezra D."/>
            <person name="Gonzalez J."/>
            <person name="Henrissat B."/>
            <person name="Kuo A."/>
            <person name="Liang C."/>
            <person name="Lipzen A."/>
            <person name="Lutzoni F."/>
            <person name="Magnuson J."/>
            <person name="Mondo S."/>
            <person name="Nolan M."/>
            <person name="Ohm R."/>
            <person name="Pangilinan J."/>
            <person name="Park H.-J."/>
            <person name="Ramirez L."/>
            <person name="Alfaro M."/>
            <person name="Sun H."/>
            <person name="Tritt A."/>
            <person name="Yoshinaga Y."/>
            <person name="Zwiers L.-H."/>
            <person name="Turgeon B."/>
            <person name="Goodwin S."/>
            <person name="Spatafora J."/>
            <person name="Crous P."/>
            <person name="Grigoriev I."/>
        </authorList>
    </citation>
    <scope>NUCLEOTIDE SEQUENCE</scope>
    <source>
        <strain evidence="9">CBS 123094</strain>
    </source>
</reference>
<feature type="domain" description="Anaphase-promoting complex subunit 4-like WD40" evidence="7">
    <location>
        <begin position="81"/>
        <end position="154"/>
    </location>
</feature>
<evidence type="ECO:0000256" key="3">
    <source>
        <dbReference type="ARBA" id="ARBA00022776"/>
    </source>
</evidence>
<evidence type="ECO:0000259" key="7">
    <source>
        <dbReference type="Pfam" id="PF12894"/>
    </source>
</evidence>
<dbReference type="OrthoDB" id="2110451at2759"/>
<dbReference type="EMBL" id="ML977604">
    <property type="protein sequence ID" value="KAF1998389.1"/>
    <property type="molecule type" value="Genomic_DNA"/>
</dbReference>
<dbReference type="GO" id="GO:0051301">
    <property type="term" value="P:cell division"/>
    <property type="evidence" value="ECO:0007669"/>
    <property type="project" value="UniProtKB-KW"/>
</dbReference>
<keyword evidence="3" id="KW-0498">Mitosis</keyword>
<proteinExistence type="predicted"/>
<gene>
    <name evidence="9" type="ORF">P154DRAFT_564763</name>
</gene>
<evidence type="ECO:0000256" key="6">
    <source>
        <dbReference type="SAM" id="MobiDB-lite"/>
    </source>
</evidence>
<name>A0A6A5WC62_9PLEO</name>
<feature type="compositionally biased region" description="Acidic residues" evidence="6">
    <location>
        <begin position="923"/>
        <end position="932"/>
    </location>
</feature>
<accession>A0A6A5WC62</accession>
<evidence type="ECO:0000313" key="9">
    <source>
        <dbReference type="EMBL" id="KAF1998389.1"/>
    </source>
</evidence>
<evidence type="ECO:0000256" key="2">
    <source>
        <dbReference type="ARBA" id="ARBA00022618"/>
    </source>
</evidence>
<feature type="region of interest" description="Disordered" evidence="6">
    <location>
        <begin position="920"/>
        <end position="950"/>
    </location>
</feature>
<dbReference type="InterPro" id="IPR024789">
    <property type="entry name" value="APC4"/>
</dbReference>
<dbReference type="GO" id="GO:0005680">
    <property type="term" value="C:anaphase-promoting complex"/>
    <property type="evidence" value="ECO:0007669"/>
    <property type="project" value="InterPro"/>
</dbReference>
<evidence type="ECO:0000313" key="10">
    <source>
        <dbReference type="Proteomes" id="UP000799779"/>
    </source>
</evidence>
<evidence type="ECO:0000256" key="1">
    <source>
        <dbReference type="ARBA" id="ARBA00016067"/>
    </source>
</evidence>
<dbReference type="GO" id="GO:0031145">
    <property type="term" value="P:anaphase-promoting complex-dependent catabolic process"/>
    <property type="evidence" value="ECO:0007669"/>
    <property type="project" value="InterPro"/>
</dbReference>
<evidence type="ECO:0000256" key="4">
    <source>
        <dbReference type="ARBA" id="ARBA00022786"/>
    </source>
</evidence>
<dbReference type="Proteomes" id="UP000799779">
    <property type="component" value="Unassembled WGS sequence"/>
</dbReference>
<dbReference type="PANTHER" id="PTHR13260:SF0">
    <property type="entry name" value="ANAPHASE-PROMOTING COMPLEX SUBUNIT 4"/>
    <property type="match status" value="1"/>
</dbReference>
<dbReference type="GO" id="GO:0034399">
    <property type="term" value="C:nuclear periphery"/>
    <property type="evidence" value="ECO:0007669"/>
    <property type="project" value="TreeGrafter"/>
</dbReference>